<reference evidence="1 2" key="1">
    <citation type="journal article" date="2015" name="Genome Announc.">
        <title>Genome Sequence of a Sulfate-Reducing Thermophilic Bacterium, Thermodesulfobacterium commune DSM 2178T (Phylum Thermodesulfobacteria).</title>
        <authorList>
            <person name="Bhatnagar S."/>
            <person name="Badger J.H."/>
            <person name="Madupu R."/>
            <person name="Khouri H.M."/>
            <person name="O'Connor E.M."/>
            <person name="Robb F.T."/>
            <person name="Ward N.L."/>
            <person name="Eisen J.A."/>
        </authorList>
    </citation>
    <scope>NUCLEOTIDE SEQUENCE [LARGE SCALE GENOMIC DNA]</scope>
    <source>
        <strain evidence="1 2">DSM 2178</strain>
    </source>
</reference>
<dbReference type="KEGG" id="tcm:HL41_06915"/>
<dbReference type="PaxDb" id="289377-HL41_06915"/>
<keyword evidence="2" id="KW-1185">Reference proteome</keyword>
<dbReference type="Gene3D" id="1.10.10.10">
    <property type="entry name" value="Winged helix-like DNA-binding domain superfamily/Winged helix DNA-binding domain"/>
    <property type="match status" value="1"/>
</dbReference>
<sequence>MQVTLNEIAEKLGLDYNTIWKRAKEEGWEPIGRKGVNGSPKLYDLSTLPEDIQEAFSEDAQFESSLNIRISELQFFVKKMEEIIQKLLELSGLNVKGVKRVLITNSGYEIELTSEAMISFVKKYGFKVSRYATGVKNEYWVWVRINHDIVLFSMVRKEVFEQYFKV</sequence>
<dbReference type="HOGENOM" id="CLU_1601909_0_0_0"/>
<evidence type="ECO:0000313" key="2">
    <source>
        <dbReference type="Proteomes" id="UP000028481"/>
    </source>
</evidence>
<dbReference type="RefSeq" id="WP_038061533.1">
    <property type="nucleotide sequence ID" value="NZ_CP008796.1"/>
</dbReference>
<dbReference type="Proteomes" id="UP000028481">
    <property type="component" value="Chromosome"/>
</dbReference>
<proteinExistence type="predicted"/>
<dbReference type="InterPro" id="IPR036388">
    <property type="entry name" value="WH-like_DNA-bd_sf"/>
</dbReference>
<evidence type="ECO:0000313" key="1">
    <source>
        <dbReference type="EMBL" id="AIH04451.1"/>
    </source>
</evidence>
<name>A0A075WU88_9BACT</name>
<dbReference type="InterPro" id="IPR009061">
    <property type="entry name" value="DNA-bd_dom_put_sf"/>
</dbReference>
<protein>
    <submittedName>
        <fullName evidence="1">Uncharacterized protein</fullName>
    </submittedName>
</protein>
<dbReference type="SUPFAM" id="SSF46955">
    <property type="entry name" value="Putative DNA-binding domain"/>
    <property type="match status" value="1"/>
</dbReference>
<gene>
    <name evidence="1" type="ORF">HL41_06915</name>
</gene>
<dbReference type="AlphaFoldDB" id="A0A075WU88"/>
<organism evidence="1 2">
    <name type="scientific">Thermodesulfobacterium commune DSM 2178</name>
    <dbReference type="NCBI Taxonomy" id="289377"/>
    <lineage>
        <taxon>Bacteria</taxon>
        <taxon>Pseudomonadati</taxon>
        <taxon>Thermodesulfobacteriota</taxon>
        <taxon>Thermodesulfobacteria</taxon>
        <taxon>Thermodesulfobacteriales</taxon>
        <taxon>Thermodesulfobacteriaceae</taxon>
        <taxon>Thermodesulfobacterium</taxon>
    </lineage>
</organism>
<dbReference type="EMBL" id="CP008796">
    <property type="protein sequence ID" value="AIH04451.1"/>
    <property type="molecule type" value="Genomic_DNA"/>
</dbReference>
<accession>A0A075WU88</accession>